<dbReference type="PANTHER" id="PTHR30136">
    <property type="entry name" value="HELIX-TURN-HELIX TRANSCRIPTIONAL REGULATOR, ICLR FAMILY"/>
    <property type="match status" value="1"/>
</dbReference>
<dbReference type="PANTHER" id="PTHR30136:SF35">
    <property type="entry name" value="HTH-TYPE TRANSCRIPTIONAL REGULATOR RV1719"/>
    <property type="match status" value="1"/>
</dbReference>
<dbReference type="SUPFAM" id="SSF46785">
    <property type="entry name" value="Winged helix' DNA-binding domain"/>
    <property type="match status" value="1"/>
</dbReference>
<name>A0ABT2UE70_9BACL</name>
<dbReference type="PROSITE" id="PS51077">
    <property type="entry name" value="HTH_ICLR"/>
    <property type="match status" value="1"/>
</dbReference>
<sequence length="272" mass="29861">MNSNERVVVLKQEQTAAALTQSVTRALAILSCFSDEQPELRVIDFAKKLNLTQSNVSRLLTTMVSLGYTEKDELTGFYRLGTSIISLGGIALNHYEIRKQALPELHDLETRLGLGANLAILNGPHMFYLAHVDSHKSPRMYTLIGRKNPLHCTGIGKVLLAFLDKEEAESLLKEEGMTAYTDKTITEFSALESQLESTRKKGYAIENEELALGRACIAAPVRGRSGKVIGGISLSGPLSEINLSKREAELSAILIEATDKISMKMGYITANY</sequence>
<feature type="domain" description="IclR-ED" evidence="5">
    <location>
        <begin position="83"/>
        <end position="267"/>
    </location>
</feature>
<keyword evidence="3" id="KW-0804">Transcription</keyword>
<comment type="caution">
    <text evidence="6">The sequence shown here is derived from an EMBL/GenBank/DDBJ whole genome shotgun (WGS) entry which is preliminary data.</text>
</comment>
<dbReference type="Gene3D" id="1.10.10.10">
    <property type="entry name" value="Winged helix-like DNA-binding domain superfamily/Winged helix DNA-binding domain"/>
    <property type="match status" value="1"/>
</dbReference>
<dbReference type="Gene3D" id="3.30.450.40">
    <property type="match status" value="1"/>
</dbReference>
<dbReference type="SUPFAM" id="SSF55781">
    <property type="entry name" value="GAF domain-like"/>
    <property type="match status" value="1"/>
</dbReference>
<protein>
    <submittedName>
        <fullName evidence="6">IclR family transcriptional regulator</fullName>
    </submittedName>
</protein>
<dbReference type="InterPro" id="IPR050707">
    <property type="entry name" value="HTH_MetabolicPath_Reg"/>
</dbReference>
<evidence type="ECO:0000256" key="1">
    <source>
        <dbReference type="ARBA" id="ARBA00023015"/>
    </source>
</evidence>
<evidence type="ECO:0000259" key="5">
    <source>
        <dbReference type="PROSITE" id="PS51078"/>
    </source>
</evidence>
<reference evidence="6 7" key="1">
    <citation type="submission" date="2022-09" db="EMBL/GenBank/DDBJ databases">
        <authorList>
            <person name="Han X.L."/>
            <person name="Wang Q."/>
            <person name="Lu T."/>
        </authorList>
    </citation>
    <scope>NUCLEOTIDE SEQUENCE [LARGE SCALE GENOMIC DNA]</scope>
    <source>
        <strain evidence="6 7">WQ 127069</strain>
    </source>
</reference>
<proteinExistence type="predicted"/>
<evidence type="ECO:0000256" key="3">
    <source>
        <dbReference type="ARBA" id="ARBA00023163"/>
    </source>
</evidence>
<gene>
    <name evidence="6" type="ORF">OB236_09160</name>
</gene>
<dbReference type="InterPro" id="IPR036390">
    <property type="entry name" value="WH_DNA-bd_sf"/>
</dbReference>
<dbReference type="InterPro" id="IPR005471">
    <property type="entry name" value="Tscrpt_reg_IclR_N"/>
</dbReference>
<evidence type="ECO:0000259" key="4">
    <source>
        <dbReference type="PROSITE" id="PS51077"/>
    </source>
</evidence>
<dbReference type="InterPro" id="IPR014757">
    <property type="entry name" value="Tscrpt_reg_IclR_C"/>
</dbReference>
<dbReference type="InterPro" id="IPR029016">
    <property type="entry name" value="GAF-like_dom_sf"/>
</dbReference>
<dbReference type="InterPro" id="IPR036388">
    <property type="entry name" value="WH-like_DNA-bd_sf"/>
</dbReference>
<evidence type="ECO:0000313" key="7">
    <source>
        <dbReference type="Proteomes" id="UP001652445"/>
    </source>
</evidence>
<feature type="domain" description="HTH iclR-type" evidence="4">
    <location>
        <begin position="20"/>
        <end position="82"/>
    </location>
</feature>
<dbReference type="Proteomes" id="UP001652445">
    <property type="component" value="Unassembled WGS sequence"/>
</dbReference>
<evidence type="ECO:0000313" key="6">
    <source>
        <dbReference type="EMBL" id="MCU6792296.1"/>
    </source>
</evidence>
<keyword evidence="1" id="KW-0805">Transcription regulation</keyword>
<dbReference type="Pfam" id="PF09339">
    <property type="entry name" value="HTH_IclR"/>
    <property type="match status" value="1"/>
</dbReference>
<dbReference type="SMART" id="SM00346">
    <property type="entry name" value="HTH_ICLR"/>
    <property type="match status" value="1"/>
</dbReference>
<organism evidence="6 7">
    <name type="scientific">Paenibacillus baimaensis</name>
    <dbReference type="NCBI Taxonomy" id="2982185"/>
    <lineage>
        <taxon>Bacteria</taxon>
        <taxon>Bacillati</taxon>
        <taxon>Bacillota</taxon>
        <taxon>Bacilli</taxon>
        <taxon>Bacillales</taxon>
        <taxon>Paenibacillaceae</taxon>
        <taxon>Paenibacillus</taxon>
    </lineage>
</organism>
<dbReference type="PROSITE" id="PS51078">
    <property type="entry name" value="ICLR_ED"/>
    <property type="match status" value="1"/>
</dbReference>
<keyword evidence="2" id="KW-0238">DNA-binding</keyword>
<dbReference type="Pfam" id="PF01614">
    <property type="entry name" value="IclR_C"/>
    <property type="match status" value="1"/>
</dbReference>
<keyword evidence="7" id="KW-1185">Reference proteome</keyword>
<evidence type="ECO:0000256" key="2">
    <source>
        <dbReference type="ARBA" id="ARBA00023125"/>
    </source>
</evidence>
<accession>A0ABT2UE70</accession>
<dbReference type="EMBL" id="JAOQIO010000022">
    <property type="protein sequence ID" value="MCU6792296.1"/>
    <property type="molecule type" value="Genomic_DNA"/>
</dbReference>